<evidence type="ECO:0000313" key="6">
    <source>
        <dbReference type="Proteomes" id="UP000008912"/>
    </source>
</evidence>
<feature type="region of interest" description="Disordered" evidence="3">
    <location>
        <begin position="516"/>
        <end position="535"/>
    </location>
</feature>
<reference evidence="5" key="3">
    <citation type="submission" date="2025-09" db="UniProtKB">
        <authorList>
            <consortium name="Ensembl"/>
        </authorList>
    </citation>
    <scope>IDENTIFICATION</scope>
</reference>
<dbReference type="InterPro" id="IPR001849">
    <property type="entry name" value="PH_domain"/>
</dbReference>
<accession>A0A7N5JBX4</accession>
<dbReference type="GO" id="GO:0070507">
    <property type="term" value="P:regulation of microtubule cytoskeleton organization"/>
    <property type="evidence" value="ECO:0007669"/>
    <property type="project" value="TreeGrafter"/>
</dbReference>
<dbReference type="SUPFAM" id="SSF50729">
    <property type="entry name" value="PH domain-like"/>
    <property type="match status" value="1"/>
</dbReference>
<dbReference type="AlphaFoldDB" id="A0A7N5JBX4"/>
<name>A0A7N5JBX4_AILME</name>
<dbReference type="FunFam" id="2.30.29.30:FF:000006">
    <property type="entry name" value="Pleckstrin homology like domain family B member 1"/>
    <property type="match status" value="1"/>
</dbReference>
<protein>
    <submittedName>
        <fullName evidence="5">Pleckstrin homology like domain family B member 2</fullName>
    </submittedName>
</protein>
<dbReference type="GeneTree" id="ENSGT00940000156371"/>
<feature type="region of interest" description="Disordered" evidence="3">
    <location>
        <begin position="940"/>
        <end position="993"/>
    </location>
</feature>
<dbReference type="InterPro" id="IPR011993">
    <property type="entry name" value="PH-like_dom_sf"/>
</dbReference>
<feature type="coiled-coil region" evidence="2">
    <location>
        <begin position="730"/>
        <end position="800"/>
    </location>
</feature>
<dbReference type="Gene3D" id="2.30.29.30">
    <property type="entry name" value="Pleckstrin-homology domain (PH domain)/Phosphotyrosine-binding domain (PTB)"/>
    <property type="match status" value="1"/>
</dbReference>
<dbReference type="Pfam" id="PF00169">
    <property type="entry name" value="PH"/>
    <property type="match status" value="1"/>
</dbReference>
<feature type="domain" description="PH" evidence="4">
    <location>
        <begin position="1161"/>
        <end position="1264"/>
    </location>
</feature>
<dbReference type="Ensembl" id="ENSAMET00000034582.1">
    <property type="protein sequence ID" value="ENSAMEP00000023147.1"/>
    <property type="gene ID" value="ENSAMEG00000018160.2"/>
</dbReference>
<evidence type="ECO:0000256" key="2">
    <source>
        <dbReference type="SAM" id="Coils"/>
    </source>
</evidence>
<feature type="region of interest" description="Disordered" evidence="3">
    <location>
        <begin position="66"/>
        <end position="91"/>
    </location>
</feature>
<feature type="compositionally biased region" description="Low complexity" evidence="3">
    <location>
        <begin position="961"/>
        <end position="977"/>
    </location>
</feature>
<dbReference type="PROSITE" id="PS50003">
    <property type="entry name" value="PH_DOMAIN"/>
    <property type="match status" value="1"/>
</dbReference>
<proteinExistence type="predicted"/>
<sequence>MAEHSHMQKQLDLQNGSLEAGFVANSLEDDSPNVMESLSPKKYSSSLRFKANGDYSGSYLTLSQPVAANRSPSPLGSTVRSSPSLPKIQGSKQFSCVGTDKTISMKPPTPLLSTSPSLSGYPLGRADFDHYTGRDSERSLRLAEKPPYSKYSSRNKSHDNVYFLGGLEGRKASGSLLAIWNGSPLSDRGPSPISRSGTASMPSSPKQARKMSNQDNLTLQPKLSRHKEPASENLALRTRKYSGSSLSHMGAYSRSLPRLHRATDNQLTPLSLPPKHSLGISKRTKLGEKDLPHSIIDNDNYLNFSSLSSGALPYKPSASEGHPYVSSALSVPASPRVARKMLLASASSCTSDDVDKAPYAGPGPGHSFPPGEPDRAFAARRNFSCGSVEFNDADLDSLRQASGTPQPILRERKSSISSISGRDDLMDYHRRQREERLREQEMERLERQRLETILSLCAEYTKPDSRLSTGTTVADVQKINKELKKLQLSDEESLFDEAVVSPDARYRCHPKGSLQDVDSAGFGSGGQSSAGFLSPRSIRNDDLLRDLTSAFLKTPSESAYLSILPKTPDGINEEQRIQELAAMEETRIAILNNLEELEQKIKDINDQMDESSRELDMECALLDGEQKSEATELMKEKEILDHLNRKIAELEKNIVGEKTKEKVKLDAEREKLERLQEIYSEQKTQLDNCPESMREQLQQQLKRDADLLDVESKHFEDLEFQQLERESRLDEEKENLTQQLLREVAEYQRNIVTRKEKISALKKQASHIVQQAQREQDHFVKEKNNLIMMLQREKENLCNLEKKYSSLSGGKGFPVNPSTLKEGYISVNEINEPCVNSTNLSPSNQFPADADAVATGPTTAVLVSQPQNKEHFRSLEERKKQHKEGLYLSDTLPRKKTTPSISPHFSSATMGRSTAPKAHLPLGQSNSCGSVLPHSLATMTKDSESRRMLRGKSKKGRMNFSAGAISNSKSSSIKGYNHQQMSEGQRQKSSEFYNRTASESNVYLNSFHYPDLSYKDQAFDTLSLDSSDSMETSISACSPDNISSASTSNIARIEEMERLLKQAHAEKTRLLESREREMEAKKRALEEEKRRRELLEKRLQEETSQRQKLIEKEVKIREKQRAQARPLTRYLPVRKEDFDLRSHVETAGHNIDTCYHVSITEKTCRGFLIKMGGKIKTWKKRWFVFDRNKRTFSYYADKHEAKLKGVIYFQAIEEVYYDHLKNANKSPNPLLTFSVKTHDRIYYMVAPSPEAMRIWMDVIVTGAEGYTHFLL</sequence>
<dbReference type="SMART" id="SM00233">
    <property type="entry name" value="PH"/>
    <property type="match status" value="1"/>
</dbReference>
<feature type="region of interest" description="Disordered" evidence="3">
    <location>
        <begin position="350"/>
        <end position="372"/>
    </location>
</feature>
<dbReference type="CDD" id="cd14673">
    <property type="entry name" value="PH_PHLDB1_2"/>
    <property type="match status" value="1"/>
</dbReference>
<feature type="region of interest" description="Disordered" evidence="3">
    <location>
        <begin position="892"/>
        <end position="914"/>
    </location>
</feature>
<gene>
    <name evidence="5" type="primary">PHLDB2</name>
</gene>
<dbReference type="InterPro" id="IPR037810">
    <property type="entry name" value="PHLDB1/2/3_PH"/>
</dbReference>
<keyword evidence="6" id="KW-1185">Reference proteome</keyword>
<feature type="compositionally biased region" description="Polar residues" evidence="3">
    <location>
        <begin position="193"/>
        <end position="213"/>
    </location>
</feature>
<reference evidence="5" key="2">
    <citation type="submission" date="2025-08" db="UniProtKB">
        <authorList>
            <consortium name="Ensembl"/>
        </authorList>
    </citation>
    <scope>IDENTIFICATION</scope>
</reference>
<dbReference type="PANTHER" id="PTHR12156:SF21">
    <property type="entry name" value="PLECKSTRIN HOMOLOGY-LIKE DOMAIN FAMILY B MEMBER 2"/>
    <property type="match status" value="1"/>
</dbReference>
<evidence type="ECO:0000256" key="1">
    <source>
        <dbReference type="ARBA" id="ARBA00023054"/>
    </source>
</evidence>
<feature type="compositionally biased region" description="Polar residues" evidence="3">
    <location>
        <begin position="898"/>
        <end position="912"/>
    </location>
</feature>
<feature type="coiled-coil region" evidence="2">
    <location>
        <begin position="1053"/>
        <end position="1112"/>
    </location>
</feature>
<evidence type="ECO:0000313" key="5">
    <source>
        <dbReference type="Ensembl" id="ENSAMEP00000023147.1"/>
    </source>
</evidence>
<feature type="compositionally biased region" description="Basic residues" evidence="3">
    <location>
        <begin position="948"/>
        <end position="957"/>
    </location>
</feature>
<dbReference type="InterPro" id="IPR052212">
    <property type="entry name" value="PH-like_domain"/>
</dbReference>
<feature type="compositionally biased region" description="Basic and acidic residues" evidence="3">
    <location>
        <begin position="130"/>
        <end position="144"/>
    </location>
</feature>
<feature type="region of interest" description="Disordered" evidence="3">
    <location>
        <begin position="183"/>
        <end position="213"/>
    </location>
</feature>
<evidence type="ECO:0000259" key="4">
    <source>
        <dbReference type="PROSITE" id="PS50003"/>
    </source>
</evidence>
<dbReference type="Proteomes" id="UP000008912">
    <property type="component" value="Unassembled WGS sequence"/>
</dbReference>
<feature type="coiled-coil region" evidence="2">
    <location>
        <begin position="580"/>
        <end position="685"/>
    </location>
</feature>
<reference evidence="5 6" key="1">
    <citation type="journal article" date="2010" name="Nature">
        <title>The sequence and de novo assembly of the giant panda genome.</title>
        <authorList>
            <person name="Li R."/>
            <person name="Fan W."/>
            <person name="Tian G."/>
            <person name="Zhu H."/>
            <person name="He L."/>
            <person name="Cai J."/>
            <person name="Huang Q."/>
            <person name="Cai Q."/>
            <person name="Li B."/>
            <person name="Bai Y."/>
            <person name="Zhang Z."/>
            <person name="Zhang Y."/>
            <person name="Wang W."/>
            <person name="Li J."/>
            <person name="Wei F."/>
            <person name="Li H."/>
            <person name="Jian M."/>
            <person name="Li J."/>
            <person name="Zhang Z."/>
            <person name="Nielsen R."/>
            <person name="Li D."/>
            <person name="Gu W."/>
            <person name="Yang Z."/>
            <person name="Xuan Z."/>
            <person name="Ryder O.A."/>
            <person name="Leung F.C."/>
            <person name="Zhou Y."/>
            <person name="Cao J."/>
            <person name="Sun X."/>
            <person name="Fu Y."/>
            <person name="Fang X."/>
            <person name="Guo X."/>
            <person name="Wang B."/>
            <person name="Hou R."/>
            <person name="Shen F."/>
            <person name="Mu B."/>
            <person name="Ni P."/>
            <person name="Lin R."/>
            <person name="Qian W."/>
            <person name="Wang G."/>
            <person name="Yu C."/>
            <person name="Nie W."/>
            <person name="Wang J."/>
            <person name="Wu Z."/>
            <person name="Liang H."/>
            <person name="Min J."/>
            <person name="Wu Q."/>
            <person name="Cheng S."/>
            <person name="Ruan J."/>
            <person name="Wang M."/>
            <person name="Shi Z."/>
            <person name="Wen M."/>
            <person name="Liu B."/>
            <person name="Ren X."/>
            <person name="Zheng H."/>
            <person name="Dong D."/>
            <person name="Cook K."/>
            <person name="Shan G."/>
            <person name="Zhang H."/>
            <person name="Kosiol C."/>
            <person name="Xie X."/>
            <person name="Lu Z."/>
            <person name="Zheng H."/>
            <person name="Li Y."/>
            <person name="Steiner C.C."/>
            <person name="Lam T.T."/>
            <person name="Lin S."/>
            <person name="Zhang Q."/>
            <person name="Li G."/>
            <person name="Tian J."/>
            <person name="Gong T."/>
            <person name="Liu H."/>
            <person name="Zhang D."/>
            <person name="Fang L."/>
            <person name="Ye C."/>
            <person name="Zhang J."/>
            <person name="Hu W."/>
            <person name="Xu A."/>
            <person name="Ren Y."/>
            <person name="Zhang G."/>
            <person name="Bruford M.W."/>
            <person name="Li Q."/>
            <person name="Ma L."/>
            <person name="Guo Y."/>
            <person name="An N."/>
            <person name="Hu Y."/>
            <person name="Zheng Y."/>
            <person name="Shi Y."/>
            <person name="Li Z."/>
            <person name="Liu Q."/>
            <person name="Chen Y."/>
            <person name="Zhao J."/>
            <person name="Qu N."/>
            <person name="Zhao S."/>
            <person name="Tian F."/>
            <person name="Wang X."/>
            <person name="Wang H."/>
            <person name="Xu L."/>
            <person name="Liu X."/>
            <person name="Vinar T."/>
            <person name="Wang Y."/>
            <person name="Lam T.W."/>
            <person name="Yiu S.M."/>
            <person name="Liu S."/>
            <person name="Zhang H."/>
            <person name="Li D."/>
            <person name="Huang Y."/>
            <person name="Wang X."/>
            <person name="Yang G."/>
            <person name="Jiang Z."/>
            <person name="Wang J."/>
            <person name="Qin N."/>
            <person name="Li L."/>
            <person name="Li J."/>
            <person name="Bolund L."/>
            <person name="Kristiansen K."/>
            <person name="Wong G.K."/>
            <person name="Olson M."/>
            <person name="Zhang X."/>
            <person name="Li S."/>
            <person name="Yang H."/>
            <person name="Wang J."/>
            <person name="Wang J."/>
        </authorList>
    </citation>
    <scope>NUCLEOTIDE SEQUENCE [LARGE SCALE GENOMIC DNA]</scope>
</reference>
<feature type="region of interest" description="Disordered" evidence="3">
    <location>
        <begin position="130"/>
        <end position="155"/>
    </location>
</feature>
<evidence type="ECO:0000256" key="3">
    <source>
        <dbReference type="SAM" id="MobiDB-lite"/>
    </source>
</evidence>
<dbReference type="GO" id="GO:0045180">
    <property type="term" value="C:basal cortex"/>
    <property type="evidence" value="ECO:0007669"/>
    <property type="project" value="TreeGrafter"/>
</dbReference>
<dbReference type="CDD" id="cd22265">
    <property type="entry name" value="UDM1_RNF168"/>
    <property type="match status" value="1"/>
</dbReference>
<keyword evidence="1 2" id="KW-0175">Coiled coil</keyword>
<dbReference type="PANTHER" id="PTHR12156">
    <property type="entry name" value="PLECKSTRIN HOMOLOGY-LIKE DOMAIN, FAMILY B, MEMBER 3"/>
    <property type="match status" value="1"/>
</dbReference>
<organism evidence="5 6">
    <name type="scientific">Ailuropoda melanoleuca</name>
    <name type="common">Giant panda</name>
    <dbReference type="NCBI Taxonomy" id="9646"/>
    <lineage>
        <taxon>Eukaryota</taxon>
        <taxon>Metazoa</taxon>
        <taxon>Chordata</taxon>
        <taxon>Craniata</taxon>
        <taxon>Vertebrata</taxon>
        <taxon>Euteleostomi</taxon>
        <taxon>Mammalia</taxon>
        <taxon>Eutheria</taxon>
        <taxon>Laurasiatheria</taxon>
        <taxon>Carnivora</taxon>
        <taxon>Caniformia</taxon>
        <taxon>Ursidae</taxon>
        <taxon>Ailuropoda</taxon>
    </lineage>
</organism>